<keyword evidence="1" id="KW-1133">Transmembrane helix</keyword>
<keyword evidence="1" id="KW-0472">Membrane</keyword>
<evidence type="ECO:0000313" key="3">
    <source>
        <dbReference type="Proteomes" id="UP000092164"/>
    </source>
</evidence>
<feature type="transmembrane region" description="Helical" evidence="1">
    <location>
        <begin position="12"/>
        <end position="30"/>
    </location>
</feature>
<dbReference type="Proteomes" id="UP000092164">
    <property type="component" value="Unassembled WGS sequence"/>
</dbReference>
<comment type="caution">
    <text evidence="2">The sequence shown here is derived from an EMBL/GenBank/DDBJ whole genome shotgun (WGS) entry which is preliminary data.</text>
</comment>
<proteinExistence type="predicted"/>
<reference evidence="3" key="1">
    <citation type="submission" date="2016-06" db="EMBL/GenBank/DDBJ databases">
        <authorList>
            <person name="Zhan P."/>
        </authorList>
    </citation>
    <scope>NUCLEOTIDE SEQUENCE [LARGE SCALE GENOMIC DNA]</scope>
    <source>
        <strain evidence="3">T28</strain>
    </source>
</reference>
<organism evidence="2 3">
    <name type="scientific">Maribacter hydrothermalis</name>
    <dbReference type="NCBI Taxonomy" id="1836467"/>
    <lineage>
        <taxon>Bacteria</taxon>
        <taxon>Pseudomonadati</taxon>
        <taxon>Bacteroidota</taxon>
        <taxon>Flavobacteriia</taxon>
        <taxon>Flavobacteriales</taxon>
        <taxon>Flavobacteriaceae</taxon>
        <taxon>Maribacter</taxon>
    </lineage>
</organism>
<accession>A0A1B7Z1A5</accession>
<keyword evidence="3" id="KW-1185">Reference proteome</keyword>
<dbReference type="KEGG" id="mart:BTR34_12770"/>
<evidence type="ECO:0000256" key="1">
    <source>
        <dbReference type="SAM" id="Phobius"/>
    </source>
</evidence>
<name>A0A1B7Z1A5_9FLAO</name>
<dbReference type="RefSeq" id="WP_068486017.1">
    <property type="nucleotide sequence ID" value="NZ_CP018760.1"/>
</dbReference>
<sequence length="63" mass="7090">MAKNENFLDSKMIANFLIALALILTAIYYFNNSEEIEGEVNSVIVNSLNDVNNNLAEHESSRK</sequence>
<dbReference type="EMBL" id="LZFP01000045">
    <property type="protein sequence ID" value="OBR36489.1"/>
    <property type="molecule type" value="Genomic_DNA"/>
</dbReference>
<evidence type="ECO:0000313" key="2">
    <source>
        <dbReference type="EMBL" id="OBR36489.1"/>
    </source>
</evidence>
<keyword evidence="1" id="KW-0812">Transmembrane</keyword>
<gene>
    <name evidence="2" type="ORF">A9200_08660</name>
</gene>
<dbReference type="OrthoDB" id="1179571at2"/>
<dbReference type="AlphaFoldDB" id="A0A1B7Z1A5"/>
<protein>
    <submittedName>
        <fullName evidence="2">Uncharacterized protein</fullName>
    </submittedName>
</protein>